<protein>
    <submittedName>
        <fullName evidence="2">Uncharacterized protein</fullName>
    </submittedName>
</protein>
<name>A0A8T0FM35_ARGBR</name>
<organism evidence="2 3">
    <name type="scientific">Argiope bruennichi</name>
    <name type="common">Wasp spider</name>
    <name type="synonym">Aranea bruennichi</name>
    <dbReference type="NCBI Taxonomy" id="94029"/>
    <lineage>
        <taxon>Eukaryota</taxon>
        <taxon>Metazoa</taxon>
        <taxon>Ecdysozoa</taxon>
        <taxon>Arthropoda</taxon>
        <taxon>Chelicerata</taxon>
        <taxon>Arachnida</taxon>
        <taxon>Araneae</taxon>
        <taxon>Araneomorphae</taxon>
        <taxon>Entelegynae</taxon>
        <taxon>Araneoidea</taxon>
        <taxon>Araneidae</taxon>
        <taxon>Argiope</taxon>
    </lineage>
</organism>
<reference evidence="2" key="2">
    <citation type="submission" date="2020-06" db="EMBL/GenBank/DDBJ databases">
        <authorList>
            <person name="Sheffer M."/>
        </authorList>
    </citation>
    <scope>NUCLEOTIDE SEQUENCE</scope>
</reference>
<dbReference type="Proteomes" id="UP000807504">
    <property type="component" value="Unassembled WGS sequence"/>
</dbReference>
<sequence length="88" mass="10147">MSVYMNCTARGEAENGEGNESTNGKENAEITCNGPYFKEYCPEDMPCCFWDGKNRTCKAAKRKRRGMYTRRSWLQHEILLLQKGIILC</sequence>
<dbReference type="EMBL" id="JABXBU010000003">
    <property type="protein sequence ID" value="KAF8792101.1"/>
    <property type="molecule type" value="Genomic_DNA"/>
</dbReference>
<evidence type="ECO:0000313" key="3">
    <source>
        <dbReference type="Proteomes" id="UP000807504"/>
    </source>
</evidence>
<accession>A0A8T0FM35</accession>
<comment type="caution">
    <text evidence="2">The sequence shown here is derived from an EMBL/GenBank/DDBJ whole genome shotgun (WGS) entry which is preliminary data.</text>
</comment>
<reference evidence="2" key="1">
    <citation type="journal article" date="2020" name="bioRxiv">
        <title>Chromosome-level reference genome of the European wasp spider Argiope bruennichi: a resource for studies on range expansion and evolutionary adaptation.</title>
        <authorList>
            <person name="Sheffer M.M."/>
            <person name="Hoppe A."/>
            <person name="Krehenwinkel H."/>
            <person name="Uhl G."/>
            <person name="Kuss A.W."/>
            <person name="Jensen L."/>
            <person name="Jensen C."/>
            <person name="Gillespie R.G."/>
            <person name="Hoff K.J."/>
            <person name="Prost S."/>
        </authorList>
    </citation>
    <scope>NUCLEOTIDE SEQUENCE</scope>
</reference>
<feature type="compositionally biased region" description="Low complexity" evidence="1">
    <location>
        <begin position="16"/>
        <end position="25"/>
    </location>
</feature>
<gene>
    <name evidence="2" type="ORF">HNY73_003747</name>
</gene>
<feature type="region of interest" description="Disordered" evidence="1">
    <location>
        <begin position="1"/>
        <end position="25"/>
    </location>
</feature>
<dbReference type="AlphaFoldDB" id="A0A8T0FM35"/>
<proteinExistence type="predicted"/>
<evidence type="ECO:0000256" key="1">
    <source>
        <dbReference type="SAM" id="MobiDB-lite"/>
    </source>
</evidence>
<keyword evidence="3" id="KW-1185">Reference proteome</keyword>
<evidence type="ECO:0000313" key="2">
    <source>
        <dbReference type="EMBL" id="KAF8792101.1"/>
    </source>
</evidence>